<comment type="caution">
    <text evidence="1">The sequence shown here is derived from an EMBL/GenBank/DDBJ whole genome shotgun (WGS) entry which is preliminary data.</text>
</comment>
<evidence type="ECO:0000313" key="1">
    <source>
        <dbReference type="EMBL" id="EJW84638.1"/>
    </source>
</evidence>
<dbReference type="AlphaFoldDB" id="J9ER33"/>
<sequence length="161" mass="18244">MARESKKRKVVRDNDVKWKGRREERGRRGIREQASSFLLVEGIVTCTTCSHIATAAGEECMMAREGKTDCVARWLVVRIIIISSSSSGSRRTGRAARMHCHNPIYVTAFQEYLKIKVQKTDKCNNESEGTDKWVNLALEMKDAILASTTLHGEVKLRNDFL</sequence>
<name>J9ER33_WUCBA</name>
<organism evidence="1 2">
    <name type="scientific">Wuchereria bancrofti</name>
    <dbReference type="NCBI Taxonomy" id="6293"/>
    <lineage>
        <taxon>Eukaryota</taxon>
        <taxon>Metazoa</taxon>
        <taxon>Ecdysozoa</taxon>
        <taxon>Nematoda</taxon>
        <taxon>Chromadorea</taxon>
        <taxon>Rhabditida</taxon>
        <taxon>Spirurina</taxon>
        <taxon>Spiruromorpha</taxon>
        <taxon>Filarioidea</taxon>
        <taxon>Onchocercidae</taxon>
        <taxon>Wuchereria</taxon>
    </lineage>
</organism>
<reference evidence="2" key="1">
    <citation type="submission" date="2012-08" db="EMBL/GenBank/DDBJ databases">
        <title>The Genome Sequence of Wuchereria bancrofti.</title>
        <authorList>
            <person name="Nutman T.B."/>
            <person name="Fink D.L."/>
            <person name="Russ C."/>
            <person name="Young S."/>
            <person name="Zeng Q."/>
            <person name="Koehrsen M."/>
            <person name="Alvarado L."/>
            <person name="Berlin A."/>
            <person name="Chapman S.B."/>
            <person name="Chen Z."/>
            <person name="Freedman E."/>
            <person name="Gellesch M."/>
            <person name="Goldberg J."/>
            <person name="Griggs A."/>
            <person name="Gujja S."/>
            <person name="Heilman E.R."/>
            <person name="Heiman D."/>
            <person name="Hepburn T."/>
            <person name="Howarth C."/>
            <person name="Jen D."/>
            <person name="Larson L."/>
            <person name="Lewis B."/>
            <person name="Mehta T."/>
            <person name="Park D."/>
            <person name="Pearson M."/>
            <person name="Roberts A."/>
            <person name="Saif S."/>
            <person name="Shea T."/>
            <person name="Shenoy N."/>
            <person name="Sisk P."/>
            <person name="Stolte C."/>
            <person name="Sykes S."/>
            <person name="Walk T."/>
            <person name="White J."/>
            <person name="Yandava C."/>
            <person name="Haas B."/>
            <person name="Henn M.R."/>
            <person name="Nusbaum C."/>
            <person name="Birren B."/>
        </authorList>
    </citation>
    <scope>NUCLEOTIDE SEQUENCE [LARGE SCALE GENOMIC DNA]</scope>
    <source>
        <strain evidence="2">NA</strain>
    </source>
</reference>
<dbReference type="Proteomes" id="UP000004810">
    <property type="component" value="Unassembled WGS sequence"/>
</dbReference>
<evidence type="ECO:0000313" key="2">
    <source>
        <dbReference type="Proteomes" id="UP000004810"/>
    </source>
</evidence>
<accession>J9ER33</accession>
<protein>
    <submittedName>
        <fullName evidence="1">Uncharacterized protein</fullName>
    </submittedName>
</protein>
<gene>
    <name evidence="1" type="ORF">WUBG_04451</name>
</gene>
<dbReference type="EMBL" id="ADBV01001534">
    <property type="protein sequence ID" value="EJW84638.1"/>
    <property type="molecule type" value="Genomic_DNA"/>
</dbReference>
<proteinExistence type="predicted"/>